<dbReference type="EMBL" id="JBJKFK010001364">
    <property type="protein sequence ID" value="KAL3313284.1"/>
    <property type="molecule type" value="Genomic_DNA"/>
</dbReference>
<feature type="region of interest" description="Disordered" evidence="1">
    <location>
        <begin position="64"/>
        <end position="83"/>
    </location>
</feature>
<name>A0ABD2Q178_9PLAT</name>
<evidence type="ECO:0000313" key="2">
    <source>
        <dbReference type="EMBL" id="KAL3313284.1"/>
    </source>
</evidence>
<keyword evidence="3" id="KW-1185">Reference proteome</keyword>
<gene>
    <name evidence="2" type="ORF">Ciccas_008114</name>
</gene>
<evidence type="ECO:0000256" key="1">
    <source>
        <dbReference type="SAM" id="MobiDB-lite"/>
    </source>
</evidence>
<accession>A0ABD2Q178</accession>
<feature type="compositionally biased region" description="Polar residues" evidence="1">
    <location>
        <begin position="210"/>
        <end position="219"/>
    </location>
</feature>
<protein>
    <submittedName>
        <fullName evidence="2">Uncharacterized protein</fullName>
    </submittedName>
</protein>
<comment type="caution">
    <text evidence="2">The sequence shown here is derived from an EMBL/GenBank/DDBJ whole genome shotgun (WGS) entry which is preliminary data.</text>
</comment>
<reference evidence="2 3" key="1">
    <citation type="submission" date="2024-11" db="EMBL/GenBank/DDBJ databases">
        <title>Adaptive evolution of stress response genes in parasites aligns with host niche diversity.</title>
        <authorList>
            <person name="Hahn C."/>
            <person name="Resl P."/>
        </authorList>
    </citation>
    <scope>NUCLEOTIDE SEQUENCE [LARGE SCALE GENOMIC DNA]</scope>
    <source>
        <strain evidence="2">EGGRZ-B1_66</strain>
        <tissue evidence="2">Body</tissue>
    </source>
</reference>
<dbReference type="AlphaFoldDB" id="A0ABD2Q178"/>
<dbReference type="Proteomes" id="UP001626550">
    <property type="component" value="Unassembled WGS sequence"/>
</dbReference>
<feature type="compositionally biased region" description="Acidic residues" evidence="1">
    <location>
        <begin position="199"/>
        <end position="209"/>
    </location>
</feature>
<proteinExistence type="predicted"/>
<feature type="region of interest" description="Disordered" evidence="1">
    <location>
        <begin position="128"/>
        <end position="148"/>
    </location>
</feature>
<sequence length="266" mass="30064">MCKFFQAPTETYYHRPLSKYRSTGNFSFEYAAYNRSGNQSPRYEYSPLEHSNDNLAFCKSDRQAFDEMSESPPSPAPDPADSILSSQLHYTDVKEAFDSAQNWQQQRRMTGSTLDGFRSRGIIVQPSLGPVIDASDESTSDGKSGSQNTEKLKIAVSDQSSLNFTHQSSSSSQDCRMKSMVNLQKRRSQQRFRTTPDTSLEDNSFEFDSSECQQRSVQRPNSLVVVSTNLNANPSHEYRENVDTSVAMCQFQSEENRSNLENGSQK</sequence>
<evidence type="ECO:0000313" key="3">
    <source>
        <dbReference type="Proteomes" id="UP001626550"/>
    </source>
</evidence>
<organism evidence="2 3">
    <name type="scientific">Cichlidogyrus casuarinus</name>
    <dbReference type="NCBI Taxonomy" id="1844966"/>
    <lineage>
        <taxon>Eukaryota</taxon>
        <taxon>Metazoa</taxon>
        <taxon>Spiralia</taxon>
        <taxon>Lophotrochozoa</taxon>
        <taxon>Platyhelminthes</taxon>
        <taxon>Monogenea</taxon>
        <taxon>Monopisthocotylea</taxon>
        <taxon>Dactylogyridea</taxon>
        <taxon>Ancyrocephalidae</taxon>
        <taxon>Cichlidogyrus</taxon>
    </lineage>
</organism>
<feature type="region of interest" description="Disordered" evidence="1">
    <location>
        <begin position="183"/>
        <end position="219"/>
    </location>
</feature>